<evidence type="ECO:0000256" key="6">
    <source>
        <dbReference type="ARBA" id="ARBA00022605"/>
    </source>
</evidence>
<keyword evidence="8 12" id="KW-0457">Lysine biosynthesis</keyword>
<dbReference type="Proteomes" id="UP000183994">
    <property type="component" value="Unassembled WGS sequence"/>
</dbReference>
<sequence length="344" mass="36437">MTKGCNTALVTPFSEGGLDIAGLEKLVEFQIAGGVDGILAVGTTGESPTLSWEEHLQVIKIVADKTKGKVKCIAGTGSNNTKETLEATKHAAKAGVDAVLLVDPYYNGPSSLEIRREYLTPTAKAFPGLEIIPYVIPGRTGAQLFPEDLALLYKECPNVKTVKEATGDLDNMRKTRKLCGPDYTIMSGDDDMTLQMMLDPDIQASGVISVLSNVAPKAVSQMVGAAAAGDADLARNIGAALKPLFGLVVIKTTEESPVGPVMCRARNPLGVKTLMAALGMPCGSCRPPLGKMSKQGLDVVVNAAKAVLKDNPEILAPAAEFFNLDFEQRLNDPDVLKDLAYDSY</sequence>
<keyword evidence="7 12" id="KW-0220">Diaminopimelate biosynthesis</keyword>
<feature type="site" description="Part of a proton relay during catalysis" evidence="12">
    <location>
        <position position="106"/>
    </location>
</feature>
<keyword evidence="5 12" id="KW-0963">Cytoplasm</keyword>
<evidence type="ECO:0000256" key="14">
    <source>
        <dbReference type="PIRSR" id="PIRSR001365-1"/>
    </source>
</evidence>
<dbReference type="GO" id="GO:0009089">
    <property type="term" value="P:lysine biosynthetic process via diaminopimelate"/>
    <property type="evidence" value="ECO:0007669"/>
    <property type="project" value="UniProtKB-UniRule"/>
</dbReference>
<dbReference type="SUPFAM" id="SSF51569">
    <property type="entry name" value="Aldolase"/>
    <property type="match status" value="1"/>
</dbReference>
<organism evidence="16 17">
    <name type="scientific">Desulfatibacillum alkenivorans DSM 16219</name>
    <dbReference type="NCBI Taxonomy" id="1121393"/>
    <lineage>
        <taxon>Bacteria</taxon>
        <taxon>Pseudomonadati</taxon>
        <taxon>Thermodesulfobacteriota</taxon>
        <taxon>Desulfobacteria</taxon>
        <taxon>Desulfobacterales</taxon>
        <taxon>Desulfatibacillaceae</taxon>
        <taxon>Desulfatibacillum</taxon>
    </lineage>
</organism>
<keyword evidence="17" id="KW-1185">Reference proteome</keyword>
<feature type="active site" description="Schiff-base intermediate with substrate" evidence="12 14">
    <location>
        <position position="163"/>
    </location>
</feature>
<keyword evidence="10 12" id="KW-0704">Schiff base</keyword>
<feature type="site" description="Part of a proton relay during catalysis" evidence="12">
    <location>
        <position position="43"/>
    </location>
</feature>
<dbReference type="EMBL" id="FQZU01000024">
    <property type="protein sequence ID" value="SHK43116.1"/>
    <property type="molecule type" value="Genomic_DNA"/>
</dbReference>
<dbReference type="InterPro" id="IPR013785">
    <property type="entry name" value="Aldolase_TIM"/>
</dbReference>
<dbReference type="GO" id="GO:0019877">
    <property type="term" value="P:diaminopimelate biosynthetic process"/>
    <property type="evidence" value="ECO:0007669"/>
    <property type="project" value="UniProtKB-UniRule"/>
</dbReference>
<dbReference type="InterPro" id="IPR005263">
    <property type="entry name" value="DapA"/>
</dbReference>
<evidence type="ECO:0000313" key="16">
    <source>
        <dbReference type="EMBL" id="SHK43116.1"/>
    </source>
</evidence>
<dbReference type="PIRSF" id="PIRSF001365">
    <property type="entry name" value="DHDPS"/>
    <property type="match status" value="1"/>
</dbReference>
<keyword evidence="6 12" id="KW-0028">Amino-acid biosynthesis</keyword>
<proteinExistence type="inferred from homology"/>
<dbReference type="AlphaFoldDB" id="A0A1M6SEK2"/>
<name>A0A1M6SEK2_9BACT</name>
<dbReference type="NCBIfam" id="TIGR00674">
    <property type="entry name" value="dapA"/>
    <property type="match status" value="1"/>
</dbReference>
<evidence type="ECO:0000313" key="17">
    <source>
        <dbReference type="Proteomes" id="UP000183994"/>
    </source>
</evidence>
<dbReference type="InterPro" id="IPR020624">
    <property type="entry name" value="Schiff_base-form_aldolases_CS"/>
</dbReference>
<dbReference type="RefSeq" id="WP_073477488.1">
    <property type="nucleotide sequence ID" value="NZ_FQZU01000024.1"/>
</dbReference>
<dbReference type="PROSITE" id="PS00665">
    <property type="entry name" value="DHDPS_1"/>
    <property type="match status" value="1"/>
</dbReference>
<evidence type="ECO:0000256" key="9">
    <source>
        <dbReference type="ARBA" id="ARBA00023239"/>
    </source>
</evidence>
<accession>A0A1M6SEK2</accession>
<dbReference type="PANTHER" id="PTHR12128:SF66">
    <property type="entry name" value="4-HYDROXY-2-OXOGLUTARATE ALDOLASE, MITOCHONDRIAL"/>
    <property type="match status" value="1"/>
</dbReference>
<comment type="similarity">
    <text evidence="3 12 13">Belongs to the DapA family.</text>
</comment>
<feature type="binding site" evidence="12 15">
    <location>
        <position position="208"/>
    </location>
    <ligand>
        <name>pyruvate</name>
        <dbReference type="ChEBI" id="CHEBI:15361"/>
    </ligand>
</feature>
<dbReference type="EC" id="4.3.3.7" evidence="4 12"/>
<dbReference type="PRINTS" id="PR00146">
    <property type="entry name" value="DHPICSNTHASE"/>
</dbReference>
<feature type="binding site" evidence="12 15">
    <location>
        <position position="44"/>
    </location>
    <ligand>
        <name>pyruvate</name>
        <dbReference type="ChEBI" id="CHEBI:15361"/>
    </ligand>
</feature>
<evidence type="ECO:0000256" key="3">
    <source>
        <dbReference type="ARBA" id="ARBA00007592"/>
    </source>
</evidence>
<evidence type="ECO:0000256" key="8">
    <source>
        <dbReference type="ARBA" id="ARBA00023154"/>
    </source>
</evidence>
<dbReference type="SMART" id="SM01130">
    <property type="entry name" value="DHDPS"/>
    <property type="match status" value="1"/>
</dbReference>
<reference evidence="17" key="1">
    <citation type="submission" date="2016-11" db="EMBL/GenBank/DDBJ databases">
        <authorList>
            <person name="Varghese N."/>
            <person name="Submissions S."/>
        </authorList>
    </citation>
    <scope>NUCLEOTIDE SEQUENCE [LARGE SCALE GENOMIC DNA]</scope>
    <source>
        <strain evidence="17">DSM 16219</strain>
    </source>
</reference>
<gene>
    <name evidence="12" type="primary">dapA</name>
    <name evidence="16" type="ORF">SAMN02745216_03441</name>
</gene>
<evidence type="ECO:0000256" key="15">
    <source>
        <dbReference type="PIRSR" id="PIRSR001365-2"/>
    </source>
</evidence>
<dbReference type="CDD" id="cd00950">
    <property type="entry name" value="DHDPS"/>
    <property type="match status" value="1"/>
</dbReference>
<evidence type="ECO:0000256" key="4">
    <source>
        <dbReference type="ARBA" id="ARBA00012086"/>
    </source>
</evidence>
<evidence type="ECO:0000256" key="5">
    <source>
        <dbReference type="ARBA" id="ARBA00022490"/>
    </source>
</evidence>
<dbReference type="OrthoDB" id="9782828at2"/>
<dbReference type="Pfam" id="PF00701">
    <property type="entry name" value="DHDPS"/>
    <property type="match status" value="1"/>
</dbReference>
<comment type="catalytic activity">
    <reaction evidence="11 12">
        <text>L-aspartate 4-semialdehyde + pyruvate = (2S,4S)-4-hydroxy-2,3,4,5-tetrahydrodipicolinate + H2O + H(+)</text>
        <dbReference type="Rhea" id="RHEA:34171"/>
        <dbReference type="ChEBI" id="CHEBI:15361"/>
        <dbReference type="ChEBI" id="CHEBI:15377"/>
        <dbReference type="ChEBI" id="CHEBI:15378"/>
        <dbReference type="ChEBI" id="CHEBI:67139"/>
        <dbReference type="ChEBI" id="CHEBI:537519"/>
        <dbReference type="EC" id="4.3.3.7"/>
    </reaction>
</comment>
<dbReference type="InterPro" id="IPR002220">
    <property type="entry name" value="DapA-like"/>
</dbReference>
<evidence type="ECO:0000256" key="10">
    <source>
        <dbReference type="ARBA" id="ARBA00023270"/>
    </source>
</evidence>
<dbReference type="Gene3D" id="3.20.20.70">
    <property type="entry name" value="Aldolase class I"/>
    <property type="match status" value="1"/>
</dbReference>
<comment type="function">
    <text evidence="1 12">Catalyzes the condensation of (S)-aspartate-beta-semialdehyde [(S)-ASA] and pyruvate to 4-hydroxy-tetrahydrodipicolinate (HTPA).</text>
</comment>
<comment type="subunit">
    <text evidence="12">Homotetramer; dimer of dimers.</text>
</comment>
<evidence type="ECO:0000256" key="2">
    <source>
        <dbReference type="ARBA" id="ARBA00005120"/>
    </source>
</evidence>
<dbReference type="UniPathway" id="UPA00034">
    <property type="reaction ID" value="UER00017"/>
</dbReference>
<comment type="caution">
    <text evidence="12">Was originally thought to be a dihydrodipicolinate synthase (DHDPS), catalyzing the condensation of (S)-aspartate-beta-semialdehyde [(S)-ASA] and pyruvate to dihydrodipicolinate (DHDP). However, it was shown in E.coli that the product of the enzymatic reaction is not dihydrodipicolinate but in fact (4S)-4-hydroxy-2,3,4,5-tetrahydro-(2S)-dipicolinic acid (HTPA), and that the consecutive dehydration reaction leading to DHDP is not spontaneous but catalyzed by DapB.</text>
</comment>
<evidence type="ECO:0000256" key="13">
    <source>
        <dbReference type="PIRNR" id="PIRNR001365"/>
    </source>
</evidence>
<evidence type="ECO:0000256" key="7">
    <source>
        <dbReference type="ARBA" id="ARBA00022915"/>
    </source>
</evidence>
<dbReference type="GO" id="GO:0005737">
    <property type="term" value="C:cytoplasm"/>
    <property type="evidence" value="ECO:0007669"/>
    <property type="project" value="UniProtKB-SubCell"/>
</dbReference>
<keyword evidence="9 12" id="KW-0456">Lyase</keyword>
<dbReference type="GO" id="GO:0008840">
    <property type="term" value="F:4-hydroxy-tetrahydrodipicolinate synthase activity"/>
    <property type="evidence" value="ECO:0007669"/>
    <property type="project" value="UniProtKB-UniRule"/>
</dbReference>
<feature type="active site" description="Proton donor/acceptor" evidence="12 14">
    <location>
        <position position="134"/>
    </location>
</feature>
<dbReference type="HAMAP" id="MF_00418">
    <property type="entry name" value="DapA"/>
    <property type="match status" value="1"/>
</dbReference>
<evidence type="ECO:0000256" key="12">
    <source>
        <dbReference type="HAMAP-Rule" id="MF_00418"/>
    </source>
</evidence>
<protein>
    <recommendedName>
        <fullName evidence="4 12">4-hydroxy-tetrahydrodipicolinate synthase</fullName>
        <shortName evidence="12">HTPA synthase</shortName>
        <ecNumber evidence="4 12">4.3.3.7</ecNumber>
    </recommendedName>
</protein>
<comment type="subcellular location">
    <subcellularLocation>
        <location evidence="12">Cytoplasm</location>
    </subcellularLocation>
</comment>
<dbReference type="PANTHER" id="PTHR12128">
    <property type="entry name" value="DIHYDRODIPICOLINATE SYNTHASE"/>
    <property type="match status" value="1"/>
</dbReference>
<comment type="pathway">
    <text evidence="2 12">Amino-acid biosynthesis; L-lysine biosynthesis via DAP pathway; (S)-tetrahydrodipicolinate from L-aspartate: step 3/4.</text>
</comment>
<evidence type="ECO:0000256" key="11">
    <source>
        <dbReference type="ARBA" id="ARBA00047836"/>
    </source>
</evidence>
<dbReference type="STRING" id="1121393.SAMN02745216_03441"/>
<evidence type="ECO:0000256" key="1">
    <source>
        <dbReference type="ARBA" id="ARBA00003294"/>
    </source>
</evidence>